<reference evidence="2" key="2">
    <citation type="submission" date="2015-06" db="EMBL/GenBank/DDBJ databases">
        <title>Genome Sequence of Bacillus endophyticus and Analysis of its Companion Mechanism in the Ketogulonigenium vulgare-Bacillus strain Consortium.</title>
        <authorList>
            <person name="Jia N."/>
            <person name="Du J."/>
            <person name="Ding M.-Z."/>
            <person name="Gao F."/>
            <person name="Yuan Y.-J."/>
        </authorList>
    </citation>
    <scope>NUCLEOTIDE SEQUENCE [LARGE SCALE GENOMIC DNA]</scope>
    <source>
        <strain evidence="2">Hbe603</strain>
    </source>
</reference>
<sequence length="63" mass="6872">MEQLFFIIAIASLGIAAVIFIGKILTEGLGGSTFKVSQKSVKVMLSFFALYVVTFAVYMFISN</sequence>
<keyword evidence="2" id="KW-1185">Reference proteome</keyword>
<name>A0A0H4KF36_9BACI</name>
<evidence type="ECO:0000313" key="1">
    <source>
        <dbReference type="EMBL" id="AKO91406.1"/>
    </source>
</evidence>
<dbReference type="GeneID" id="93702931"/>
<accession>A0A0H4KF36</accession>
<protein>
    <submittedName>
        <fullName evidence="1">Uncharacterized protein</fullName>
    </submittedName>
</protein>
<organism evidence="1 2">
    <name type="scientific">Priestia filamentosa</name>
    <dbReference type="NCBI Taxonomy" id="1402861"/>
    <lineage>
        <taxon>Bacteria</taxon>
        <taxon>Bacillati</taxon>
        <taxon>Bacillota</taxon>
        <taxon>Bacilli</taxon>
        <taxon>Bacillales</taxon>
        <taxon>Bacillaceae</taxon>
        <taxon>Priestia</taxon>
    </lineage>
</organism>
<reference evidence="1 2" key="1">
    <citation type="journal article" date="2015" name="PLoS ONE">
        <title>Genome Sequence of Bacillus endophyticus and Analysis of Its Companion Mechanism in the Ketogulonigenium vulgare-Bacillus Strain Consortium.</title>
        <authorList>
            <person name="Jia N."/>
            <person name="Du J."/>
            <person name="Ding M.Z."/>
            <person name="Gao F."/>
            <person name="Yuan Y.J."/>
        </authorList>
    </citation>
    <scope>NUCLEOTIDE SEQUENCE [LARGE SCALE GENOMIC DNA]</scope>
    <source>
        <strain evidence="1 2">Hbe603</strain>
    </source>
</reference>
<evidence type="ECO:0000313" key="2">
    <source>
        <dbReference type="Proteomes" id="UP000036202"/>
    </source>
</evidence>
<dbReference type="EMBL" id="CP011974">
    <property type="protein sequence ID" value="AKO91406.1"/>
    <property type="molecule type" value="Genomic_DNA"/>
</dbReference>
<proteinExistence type="predicted"/>
<dbReference type="AlphaFoldDB" id="A0A0H4KF36"/>
<dbReference type="RefSeq" id="WP_019393715.1">
    <property type="nucleotide sequence ID" value="NZ_ALIM01000032.1"/>
</dbReference>
<dbReference type="PATRIC" id="fig|135735.6.peg.837"/>
<dbReference type="KEGG" id="beo:BEH_04365"/>
<accession>A0A1X7FM27</accession>
<gene>
    <name evidence="1" type="ORF">BEH_04365</name>
</gene>
<dbReference type="Proteomes" id="UP000036202">
    <property type="component" value="Chromosome"/>
</dbReference>